<reference evidence="2 3" key="1">
    <citation type="journal article" date="2022" name="Nat. Genet.">
        <title>Improved pea reference genome and pan-genome highlight genomic features and evolutionary characteristics.</title>
        <authorList>
            <person name="Yang T."/>
            <person name="Liu R."/>
            <person name="Luo Y."/>
            <person name="Hu S."/>
            <person name="Wang D."/>
            <person name="Wang C."/>
            <person name="Pandey M.K."/>
            <person name="Ge S."/>
            <person name="Xu Q."/>
            <person name="Li N."/>
            <person name="Li G."/>
            <person name="Huang Y."/>
            <person name="Saxena R.K."/>
            <person name="Ji Y."/>
            <person name="Li M."/>
            <person name="Yan X."/>
            <person name="He Y."/>
            <person name="Liu Y."/>
            <person name="Wang X."/>
            <person name="Xiang C."/>
            <person name="Varshney R.K."/>
            <person name="Ding H."/>
            <person name="Gao S."/>
            <person name="Zong X."/>
        </authorList>
    </citation>
    <scope>NUCLEOTIDE SEQUENCE [LARGE SCALE GENOMIC DNA]</scope>
    <source>
        <strain evidence="2 3">cv. Zhongwan 6</strain>
    </source>
</reference>
<sequence>EENEKPQKEEIVIWVETQIEESGKKKLKFKRGKVLRENDADSDENGDGDDMTGCEKFVLKHQDVNGKKCEQGLLNNVIEEATSKLVEIKRSKVKALVGAFETLISLNEKKS</sequence>
<comment type="caution">
    <text evidence="2">The sequence shown here is derived from an EMBL/GenBank/DDBJ whole genome shotgun (WGS) entry which is preliminary data.</text>
</comment>
<feature type="domain" description="Calmodulin-binding" evidence="1">
    <location>
        <begin position="5"/>
        <end position="105"/>
    </location>
</feature>
<dbReference type="Proteomes" id="UP001058974">
    <property type="component" value="Chromosome 3"/>
</dbReference>
<dbReference type="AlphaFoldDB" id="A0A9D4Y3L7"/>
<proteinExistence type="predicted"/>
<dbReference type="InterPro" id="IPR012417">
    <property type="entry name" value="CaM-bd_dom_pln"/>
</dbReference>
<keyword evidence="3" id="KW-1185">Reference proteome</keyword>
<dbReference type="PANTHER" id="PTHR33349:SF41">
    <property type="entry name" value="EMB|CAB62594.1"/>
    <property type="match status" value="1"/>
</dbReference>
<protein>
    <recommendedName>
        <fullName evidence="1">Calmodulin-binding domain-containing protein</fullName>
    </recommendedName>
</protein>
<gene>
    <name evidence="2" type="ORF">KIW84_036058</name>
</gene>
<name>A0A9D4Y3L7_PEA</name>
<organism evidence="2 3">
    <name type="scientific">Pisum sativum</name>
    <name type="common">Garden pea</name>
    <name type="synonym">Lathyrus oleraceus</name>
    <dbReference type="NCBI Taxonomy" id="3888"/>
    <lineage>
        <taxon>Eukaryota</taxon>
        <taxon>Viridiplantae</taxon>
        <taxon>Streptophyta</taxon>
        <taxon>Embryophyta</taxon>
        <taxon>Tracheophyta</taxon>
        <taxon>Spermatophyta</taxon>
        <taxon>Magnoliopsida</taxon>
        <taxon>eudicotyledons</taxon>
        <taxon>Gunneridae</taxon>
        <taxon>Pentapetalae</taxon>
        <taxon>rosids</taxon>
        <taxon>fabids</taxon>
        <taxon>Fabales</taxon>
        <taxon>Fabaceae</taxon>
        <taxon>Papilionoideae</taxon>
        <taxon>50 kb inversion clade</taxon>
        <taxon>NPAAA clade</taxon>
        <taxon>Hologalegina</taxon>
        <taxon>IRL clade</taxon>
        <taxon>Fabeae</taxon>
        <taxon>Lathyrus</taxon>
    </lineage>
</organism>
<dbReference type="EMBL" id="JAMSHJ010000003">
    <property type="protein sequence ID" value="KAI5432167.1"/>
    <property type="molecule type" value="Genomic_DNA"/>
</dbReference>
<evidence type="ECO:0000313" key="3">
    <source>
        <dbReference type="Proteomes" id="UP001058974"/>
    </source>
</evidence>
<dbReference type="Pfam" id="PF07839">
    <property type="entry name" value="CaM_binding"/>
    <property type="match status" value="1"/>
</dbReference>
<dbReference type="PANTHER" id="PTHR33349">
    <property type="entry name" value="EMB|CAB62594.1"/>
    <property type="match status" value="1"/>
</dbReference>
<dbReference type="SMART" id="SM01054">
    <property type="entry name" value="CaM_binding"/>
    <property type="match status" value="1"/>
</dbReference>
<evidence type="ECO:0000313" key="2">
    <source>
        <dbReference type="EMBL" id="KAI5432167.1"/>
    </source>
</evidence>
<dbReference type="GO" id="GO:0005516">
    <property type="term" value="F:calmodulin binding"/>
    <property type="evidence" value="ECO:0007669"/>
    <property type="project" value="InterPro"/>
</dbReference>
<dbReference type="Gramene" id="Psat03G0605800-T1">
    <property type="protein sequence ID" value="KAI5432167.1"/>
    <property type="gene ID" value="KIW84_036058"/>
</dbReference>
<evidence type="ECO:0000259" key="1">
    <source>
        <dbReference type="SMART" id="SM01054"/>
    </source>
</evidence>
<feature type="non-terminal residue" evidence="2">
    <location>
        <position position="1"/>
    </location>
</feature>
<accession>A0A9D4Y3L7</accession>